<reference evidence="8" key="1">
    <citation type="submission" date="2010-08" db="EMBL/GenBank/DDBJ databases">
        <authorList>
            <consortium name="Caenorhabditis japonica Sequencing Consortium"/>
            <person name="Wilson R.K."/>
        </authorList>
    </citation>
    <scope>NUCLEOTIDE SEQUENCE [LARGE SCALE GENOMIC DNA]</scope>
    <source>
        <strain evidence="8">DF5081</strain>
    </source>
</reference>
<feature type="transmembrane region" description="Helical" evidence="6">
    <location>
        <begin position="123"/>
        <end position="144"/>
    </location>
</feature>
<reference evidence="7" key="2">
    <citation type="submission" date="2022-06" db="UniProtKB">
        <authorList>
            <consortium name="EnsemblMetazoa"/>
        </authorList>
    </citation>
    <scope>IDENTIFICATION</scope>
    <source>
        <strain evidence="7">DF5081</strain>
    </source>
</reference>
<dbReference type="Proteomes" id="UP000005237">
    <property type="component" value="Unassembled WGS sequence"/>
</dbReference>
<feature type="transmembrane region" description="Helical" evidence="6">
    <location>
        <begin position="41"/>
        <end position="63"/>
    </location>
</feature>
<feature type="transmembrane region" description="Helical" evidence="6">
    <location>
        <begin position="186"/>
        <end position="204"/>
    </location>
</feature>
<feature type="transmembrane region" description="Helical" evidence="6">
    <location>
        <begin position="90"/>
        <end position="116"/>
    </location>
</feature>
<organism evidence="7 8">
    <name type="scientific">Caenorhabditis japonica</name>
    <dbReference type="NCBI Taxonomy" id="281687"/>
    <lineage>
        <taxon>Eukaryota</taxon>
        <taxon>Metazoa</taxon>
        <taxon>Ecdysozoa</taxon>
        <taxon>Nematoda</taxon>
        <taxon>Chromadorea</taxon>
        <taxon>Rhabditida</taxon>
        <taxon>Rhabditina</taxon>
        <taxon>Rhabditomorpha</taxon>
        <taxon>Rhabditoidea</taxon>
        <taxon>Rhabditidae</taxon>
        <taxon>Peloderinae</taxon>
        <taxon>Caenorhabditis</taxon>
    </lineage>
</organism>
<dbReference type="AlphaFoldDB" id="A0A8R1HPG3"/>
<evidence type="ECO:0000256" key="2">
    <source>
        <dbReference type="ARBA" id="ARBA00009166"/>
    </source>
</evidence>
<proteinExistence type="inferred from homology"/>
<evidence type="ECO:0000256" key="4">
    <source>
        <dbReference type="ARBA" id="ARBA00022989"/>
    </source>
</evidence>
<keyword evidence="3 6" id="KW-0812">Transmembrane</keyword>
<dbReference type="InterPro" id="IPR019421">
    <property type="entry name" value="7TM_GPCR_serpentine_rcpt_Srd"/>
</dbReference>
<evidence type="ECO:0000313" key="8">
    <source>
        <dbReference type="Proteomes" id="UP000005237"/>
    </source>
</evidence>
<comment type="subcellular location">
    <subcellularLocation>
        <location evidence="1">Membrane</location>
        <topology evidence="1">Multi-pass membrane protein</topology>
    </subcellularLocation>
</comment>
<evidence type="ECO:0000256" key="6">
    <source>
        <dbReference type="SAM" id="Phobius"/>
    </source>
</evidence>
<keyword evidence="5 6" id="KW-0472">Membrane</keyword>
<keyword evidence="8" id="KW-1185">Reference proteome</keyword>
<keyword evidence="4 6" id="KW-1133">Transmembrane helix</keyword>
<feature type="transmembrane region" description="Helical" evidence="6">
    <location>
        <begin position="6"/>
        <end position="29"/>
    </location>
</feature>
<protein>
    <recommendedName>
        <fullName evidence="9">G protein-coupled receptor</fullName>
    </recommendedName>
</protein>
<evidence type="ECO:0000256" key="1">
    <source>
        <dbReference type="ARBA" id="ARBA00004141"/>
    </source>
</evidence>
<dbReference type="GO" id="GO:0016020">
    <property type="term" value="C:membrane"/>
    <property type="evidence" value="ECO:0007669"/>
    <property type="project" value="UniProtKB-SubCell"/>
</dbReference>
<comment type="similarity">
    <text evidence="2">Belongs to the nematode receptor-like protein srd family.</text>
</comment>
<name>A0A8R1HPG3_CAEJA</name>
<accession>A0A8R1HPG3</accession>
<dbReference type="PANTHER" id="PTHR22945">
    <property type="entry name" value="SERPENTINE RECEPTOR, CLASS D DELTA"/>
    <property type="match status" value="1"/>
</dbReference>
<evidence type="ECO:0008006" key="9">
    <source>
        <dbReference type="Google" id="ProtNLM"/>
    </source>
</evidence>
<dbReference type="InterPro" id="IPR050920">
    <property type="entry name" value="Nematode_rcpt-like_delta"/>
</dbReference>
<evidence type="ECO:0000313" key="7">
    <source>
        <dbReference type="EnsemblMetazoa" id="CJA04922.1"/>
    </source>
</evidence>
<evidence type="ECO:0000256" key="5">
    <source>
        <dbReference type="ARBA" id="ARBA00023136"/>
    </source>
</evidence>
<evidence type="ECO:0000256" key="3">
    <source>
        <dbReference type="ARBA" id="ARBA00022692"/>
    </source>
</evidence>
<feature type="transmembrane region" description="Helical" evidence="6">
    <location>
        <begin position="233"/>
        <end position="259"/>
    </location>
</feature>
<dbReference type="Pfam" id="PF10317">
    <property type="entry name" value="7TM_GPCR_Srd"/>
    <property type="match status" value="2"/>
</dbReference>
<dbReference type="SUPFAM" id="SSF81321">
    <property type="entry name" value="Family A G protein-coupled receptor-like"/>
    <property type="match status" value="1"/>
</dbReference>
<sequence>MNPADSLFVAIASVALLIGFSLNLLLMYLIIWKSPRSLTPYWVFLANTTITQLLFAVVALISLPRVLSKDPYTIVIYLGVVQYMGERLSYISYVGMTHLSLNCFISLMLSMVYRYFSIRYHQFTMRTSIVVCLAGYSLPLILFLSCTNLKVSSDIDSNRPILEGVVKDFERYRMVVSTDISSQPQVIALVIAMTLGIIPIYGALTLQSLIPLVSVIPASTVFCLTRFELVEDVAYSYLIIPCLSLGCIADPIVTIRCVLPYRRWILRICHMKSAGDVTSSIHEKSKSEHVDKGVRRIFLRH</sequence>
<dbReference type="PANTHER" id="PTHR22945:SF10">
    <property type="entry name" value="SERPENTINE RECEPTOR CLASS DELTA-33"/>
    <property type="match status" value="1"/>
</dbReference>
<dbReference type="EnsemblMetazoa" id="CJA04922.1">
    <property type="protein sequence ID" value="CJA04922.1"/>
    <property type="gene ID" value="WBGene00124125"/>
</dbReference>